<evidence type="ECO:0000256" key="12">
    <source>
        <dbReference type="ARBA" id="ARBA00048383"/>
    </source>
</evidence>
<comment type="similarity">
    <text evidence="2">Belongs to the ATPase alpha/beta chains family.</text>
</comment>
<accession>A0A103YHK0</accession>
<dbReference type="STRING" id="59895.A0A103YHK0"/>
<dbReference type="PANTHER" id="PTHR15184:SF71">
    <property type="entry name" value="ATP SYNTHASE SUBUNIT BETA, MITOCHONDRIAL"/>
    <property type="match status" value="1"/>
</dbReference>
<dbReference type="GO" id="GO:0046933">
    <property type="term" value="F:proton-transporting ATP synthase activity, rotational mechanism"/>
    <property type="evidence" value="ECO:0007669"/>
    <property type="project" value="TreeGrafter"/>
</dbReference>
<evidence type="ECO:0000256" key="3">
    <source>
        <dbReference type="ARBA" id="ARBA00012473"/>
    </source>
</evidence>
<dbReference type="InterPro" id="IPR050053">
    <property type="entry name" value="ATPase_alpha/beta_chains"/>
</dbReference>
<dbReference type="GO" id="GO:0042776">
    <property type="term" value="P:proton motive force-driven mitochondrial ATP synthesis"/>
    <property type="evidence" value="ECO:0007669"/>
    <property type="project" value="TreeGrafter"/>
</dbReference>
<evidence type="ECO:0000256" key="5">
    <source>
        <dbReference type="ARBA" id="ARBA00022741"/>
    </source>
</evidence>
<keyword evidence="9" id="KW-0472">Membrane</keyword>
<dbReference type="EC" id="7.1.2.2" evidence="3"/>
<dbReference type="Gramene" id="KVI09205">
    <property type="protein sequence ID" value="KVI09205"/>
    <property type="gene ID" value="Ccrd_012376"/>
</dbReference>
<protein>
    <recommendedName>
        <fullName evidence="3">H(+)-transporting two-sector ATPase</fullName>
        <ecNumber evidence="3">7.1.2.2</ecNumber>
    </recommendedName>
</protein>
<dbReference type="GO" id="GO:0005739">
    <property type="term" value="C:mitochondrion"/>
    <property type="evidence" value="ECO:0007669"/>
    <property type="project" value="GOC"/>
</dbReference>
<evidence type="ECO:0000256" key="6">
    <source>
        <dbReference type="ARBA" id="ARBA00022781"/>
    </source>
</evidence>
<reference evidence="13 14" key="1">
    <citation type="journal article" date="2016" name="Sci. Rep.">
        <title>The genome sequence of the outbreeding globe artichoke constructed de novo incorporating a phase-aware low-pass sequencing strategy of F1 progeny.</title>
        <authorList>
            <person name="Scaglione D."/>
            <person name="Reyes-Chin-Wo S."/>
            <person name="Acquadro A."/>
            <person name="Froenicke L."/>
            <person name="Portis E."/>
            <person name="Beitel C."/>
            <person name="Tirone M."/>
            <person name="Mauro R."/>
            <person name="Lo Monaco A."/>
            <person name="Mauromicale G."/>
            <person name="Faccioli P."/>
            <person name="Cattivelli L."/>
            <person name="Rieseberg L."/>
            <person name="Michelmore R."/>
            <person name="Lanteri S."/>
        </authorList>
    </citation>
    <scope>NUCLEOTIDE SEQUENCE [LARGE SCALE GENOMIC DNA]</scope>
    <source>
        <strain evidence="13">2C</strain>
    </source>
</reference>
<keyword evidence="8" id="KW-0406">Ion transport</keyword>
<dbReference type="Gene3D" id="3.40.50.12240">
    <property type="match status" value="1"/>
</dbReference>
<evidence type="ECO:0000256" key="4">
    <source>
        <dbReference type="ARBA" id="ARBA00022448"/>
    </source>
</evidence>
<evidence type="ECO:0000313" key="13">
    <source>
        <dbReference type="EMBL" id="KVI09205.1"/>
    </source>
</evidence>
<evidence type="ECO:0000256" key="10">
    <source>
        <dbReference type="ARBA" id="ARBA00023196"/>
    </source>
</evidence>
<keyword evidence="5" id="KW-0547">Nucleotide-binding</keyword>
<gene>
    <name evidence="13" type="ORF">Ccrd_012376</name>
</gene>
<dbReference type="AlphaFoldDB" id="A0A103YHK0"/>
<dbReference type="PANTHER" id="PTHR15184">
    <property type="entry name" value="ATP SYNTHASE"/>
    <property type="match status" value="1"/>
</dbReference>
<keyword evidence="4" id="KW-0813">Transport</keyword>
<dbReference type="GO" id="GO:0005524">
    <property type="term" value="F:ATP binding"/>
    <property type="evidence" value="ECO:0007669"/>
    <property type="project" value="UniProtKB-KW"/>
</dbReference>
<keyword evidence="11" id="KW-0066">ATP synthesis</keyword>
<proteinExistence type="inferred from homology"/>
<keyword evidence="14" id="KW-1185">Reference proteome</keyword>
<evidence type="ECO:0000256" key="11">
    <source>
        <dbReference type="ARBA" id="ARBA00023310"/>
    </source>
</evidence>
<evidence type="ECO:0000256" key="2">
    <source>
        <dbReference type="ARBA" id="ARBA00008936"/>
    </source>
</evidence>
<evidence type="ECO:0000256" key="1">
    <source>
        <dbReference type="ARBA" id="ARBA00004370"/>
    </source>
</evidence>
<name>A0A103YHK0_CYNCS</name>
<comment type="caution">
    <text evidence="13">The sequence shown here is derived from an EMBL/GenBank/DDBJ whole genome shotgun (WGS) entry which is preliminary data.</text>
</comment>
<evidence type="ECO:0000256" key="7">
    <source>
        <dbReference type="ARBA" id="ARBA00022840"/>
    </source>
</evidence>
<keyword evidence="7" id="KW-0067">ATP-binding</keyword>
<dbReference type="GO" id="GO:0009535">
    <property type="term" value="C:chloroplast thylakoid membrane"/>
    <property type="evidence" value="ECO:0007669"/>
    <property type="project" value="TreeGrafter"/>
</dbReference>
<evidence type="ECO:0000256" key="8">
    <source>
        <dbReference type="ARBA" id="ARBA00023065"/>
    </source>
</evidence>
<dbReference type="Proteomes" id="UP000243975">
    <property type="component" value="Unassembled WGS sequence"/>
</dbReference>
<comment type="catalytic activity">
    <reaction evidence="12">
        <text>ATP + H2O + 4 H(+)(in) = ADP + phosphate + 5 H(+)(out)</text>
        <dbReference type="Rhea" id="RHEA:57720"/>
        <dbReference type="ChEBI" id="CHEBI:15377"/>
        <dbReference type="ChEBI" id="CHEBI:15378"/>
        <dbReference type="ChEBI" id="CHEBI:30616"/>
        <dbReference type="ChEBI" id="CHEBI:43474"/>
        <dbReference type="ChEBI" id="CHEBI:456216"/>
        <dbReference type="EC" id="7.1.2.2"/>
    </reaction>
</comment>
<sequence length="157" mass="17048">MKLPVFALVKDICTTACIVITPFGSSPKGVLHWPTVLIVASTSCLTDRKRDGRLKCLNQVDVAFPPGKMHDIYNALVVEDGLTRGMDIIDTKALLGVWAVERLRRIFNVLGEPVDNLGPADTSISLPIHRSASACIHLHTKLSINETGIKVVDPLSP</sequence>
<dbReference type="EMBL" id="LEKV01001068">
    <property type="protein sequence ID" value="KVI09205.1"/>
    <property type="molecule type" value="Genomic_DNA"/>
</dbReference>
<dbReference type="GO" id="GO:0045259">
    <property type="term" value="C:proton-transporting ATP synthase complex"/>
    <property type="evidence" value="ECO:0007669"/>
    <property type="project" value="UniProtKB-KW"/>
</dbReference>
<keyword evidence="10" id="KW-0139">CF(1)</keyword>
<evidence type="ECO:0000256" key="9">
    <source>
        <dbReference type="ARBA" id="ARBA00023136"/>
    </source>
</evidence>
<keyword evidence="6" id="KW-0375">Hydrogen ion transport</keyword>
<evidence type="ECO:0000313" key="14">
    <source>
        <dbReference type="Proteomes" id="UP000243975"/>
    </source>
</evidence>
<organism evidence="13 14">
    <name type="scientific">Cynara cardunculus var. scolymus</name>
    <name type="common">Globe artichoke</name>
    <name type="synonym">Cynara scolymus</name>
    <dbReference type="NCBI Taxonomy" id="59895"/>
    <lineage>
        <taxon>Eukaryota</taxon>
        <taxon>Viridiplantae</taxon>
        <taxon>Streptophyta</taxon>
        <taxon>Embryophyta</taxon>
        <taxon>Tracheophyta</taxon>
        <taxon>Spermatophyta</taxon>
        <taxon>Magnoliopsida</taxon>
        <taxon>eudicotyledons</taxon>
        <taxon>Gunneridae</taxon>
        <taxon>Pentapetalae</taxon>
        <taxon>asterids</taxon>
        <taxon>campanulids</taxon>
        <taxon>Asterales</taxon>
        <taxon>Asteraceae</taxon>
        <taxon>Carduoideae</taxon>
        <taxon>Cardueae</taxon>
        <taxon>Carduinae</taxon>
        <taxon>Cynara</taxon>
    </lineage>
</organism>
<comment type="subcellular location">
    <subcellularLocation>
        <location evidence="1">Membrane</location>
    </subcellularLocation>
</comment>